<dbReference type="Pfam" id="PF01086">
    <property type="entry name" value="Clathrin_lg_ch"/>
    <property type="match status" value="1"/>
</dbReference>
<evidence type="ECO:0000256" key="7">
    <source>
        <dbReference type="SAM" id="Coils"/>
    </source>
</evidence>
<keyword evidence="10" id="KW-1185">Reference proteome</keyword>
<dbReference type="OrthoDB" id="5512at2759"/>
<proteinExistence type="inferred from homology"/>
<dbReference type="Proteomes" id="UP000237438">
    <property type="component" value="Unassembled WGS sequence"/>
</dbReference>
<organism evidence="9 10">
    <name type="scientific">Erysiphe pulchra</name>
    <dbReference type="NCBI Taxonomy" id="225359"/>
    <lineage>
        <taxon>Eukaryota</taxon>
        <taxon>Fungi</taxon>
        <taxon>Dikarya</taxon>
        <taxon>Ascomycota</taxon>
        <taxon>Pezizomycotina</taxon>
        <taxon>Leotiomycetes</taxon>
        <taxon>Erysiphales</taxon>
        <taxon>Erysiphaceae</taxon>
        <taxon>Erysiphe</taxon>
    </lineage>
</organism>
<evidence type="ECO:0000256" key="4">
    <source>
        <dbReference type="ARBA" id="ARBA00023176"/>
    </source>
</evidence>
<dbReference type="GO" id="GO:0072583">
    <property type="term" value="P:clathrin-dependent endocytosis"/>
    <property type="evidence" value="ECO:0007669"/>
    <property type="project" value="TreeGrafter"/>
</dbReference>
<reference evidence="9 10" key="1">
    <citation type="submission" date="2017-10" db="EMBL/GenBank/DDBJ databases">
        <title>Development of genomic resources for the powdery mildew, Erysiphe pulchra.</title>
        <authorList>
            <person name="Wadl P.A."/>
            <person name="Mack B.M."/>
            <person name="Moore G."/>
            <person name="Beltz S.B."/>
        </authorList>
    </citation>
    <scope>NUCLEOTIDE SEQUENCE [LARGE SCALE GENOMIC DNA]</scope>
    <source>
        <strain evidence="9">Cflorida</strain>
    </source>
</reference>
<keyword evidence="3 6" id="KW-0472">Membrane</keyword>
<feature type="coiled-coil region" evidence="7">
    <location>
        <begin position="146"/>
        <end position="173"/>
    </location>
</feature>
<evidence type="ECO:0000256" key="5">
    <source>
        <dbReference type="ARBA" id="ARBA00023329"/>
    </source>
</evidence>
<dbReference type="STRING" id="225359.A0A2S4PNJ0"/>
<keyword evidence="7" id="KW-0175">Coiled coil</keyword>
<dbReference type="GO" id="GO:0030132">
    <property type="term" value="C:clathrin coat of coated pit"/>
    <property type="evidence" value="ECO:0007669"/>
    <property type="project" value="InterPro"/>
</dbReference>
<evidence type="ECO:0000313" key="10">
    <source>
        <dbReference type="Proteomes" id="UP000237438"/>
    </source>
</evidence>
<dbReference type="GO" id="GO:0030130">
    <property type="term" value="C:clathrin coat of trans-Golgi network vesicle"/>
    <property type="evidence" value="ECO:0007669"/>
    <property type="project" value="InterPro"/>
</dbReference>
<keyword evidence="5 6" id="KW-0968">Cytoplasmic vesicle</keyword>
<sequence>MADRFPSLEEFDTAQIEVSGVSSFGAASENDFLSREKALLGDDANQFTTQDDSVAFMPEGDDDLLGGRDPISESGGGGDEELSAFESSFPAIDVRNNNIAPIETITETQLPFNQQSLREEVDEPDVIKKWREQRDVLLSERAARSEERKQETIKAAQQNIDEFYENYNTKKEKGIAQTRREAEEFLAAREDTSAGGTSWERIAKLVDLSGKGVKGGASGTDKARFRDLLISLKKDPNAPGASGY</sequence>
<feature type="region of interest" description="Disordered" evidence="8">
    <location>
        <begin position="43"/>
        <end position="85"/>
    </location>
</feature>
<protein>
    <recommendedName>
        <fullName evidence="6">Clathrin light chain</fullName>
    </recommendedName>
</protein>
<name>A0A2S4PNJ0_9PEZI</name>
<comment type="caution">
    <text evidence="9">The sequence shown here is derived from an EMBL/GenBank/DDBJ whole genome shotgun (WGS) entry which is preliminary data.</text>
</comment>
<evidence type="ECO:0000256" key="1">
    <source>
        <dbReference type="ARBA" id="ARBA00004180"/>
    </source>
</evidence>
<dbReference type="GO" id="GO:0005198">
    <property type="term" value="F:structural molecule activity"/>
    <property type="evidence" value="ECO:0007669"/>
    <property type="project" value="InterPro"/>
</dbReference>
<comment type="function">
    <text evidence="6">Clathrin is the major protein of the polyhedral coat of coated pits and vesicles.</text>
</comment>
<dbReference type="AlphaFoldDB" id="A0A2S4PNJ0"/>
<comment type="subcellular location">
    <subcellularLocation>
        <location evidence="1 6">Cytoplasmic vesicle membrane</location>
        <topology evidence="1 6">Peripheral membrane protein</topology>
        <orientation evidence="1 6">Cytoplasmic side</orientation>
    </subcellularLocation>
    <subcellularLocation>
        <location evidence="6">Membrane</location>
        <location evidence="6">Coated pit</location>
        <topology evidence="6">Peripheral membrane protein</topology>
        <orientation evidence="6">Cytoplasmic side</orientation>
    </subcellularLocation>
    <text evidence="6">Cytoplasmic face of coated pits and vesicles.</text>
</comment>
<dbReference type="PANTHER" id="PTHR10639:SF7">
    <property type="entry name" value="CLATHRIN LIGHT CHAIN"/>
    <property type="match status" value="1"/>
</dbReference>
<dbReference type="PANTHER" id="PTHR10639">
    <property type="entry name" value="CLATHRIN LIGHT CHAIN"/>
    <property type="match status" value="1"/>
</dbReference>
<evidence type="ECO:0000313" key="9">
    <source>
        <dbReference type="EMBL" id="POS83601.1"/>
    </source>
</evidence>
<dbReference type="EMBL" id="PEDP01001472">
    <property type="protein sequence ID" value="POS83601.1"/>
    <property type="molecule type" value="Genomic_DNA"/>
</dbReference>
<dbReference type="GO" id="GO:0032050">
    <property type="term" value="F:clathrin heavy chain binding"/>
    <property type="evidence" value="ECO:0007669"/>
    <property type="project" value="TreeGrafter"/>
</dbReference>
<evidence type="ECO:0000256" key="3">
    <source>
        <dbReference type="ARBA" id="ARBA00023136"/>
    </source>
</evidence>
<evidence type="ECO:0000256" key="8">
    <source>
        <dbReference type="SAM" id="MobiDB-lite"/>
    </source>
</evidence>
<dbReference type="InterPro" id="IPR000996">
    <property type="entry name" value="Clathrin_L-chain"/>
</dbReference>
<keyword evidence="4 6" id="KW-0168">Coated pit</keyword>
<evidence type="ECO:0000256" key="2">
    <source>
        <dbReference type="ARBA" id="ARBA00005263"/>
    </source>
</evidence>
<dbReference type="GO" id="GO:0006886">
    <property type="term" value="P:intracellular protein transport"/>
    <property type="evidence" value="ECO:0007669"/>
    <property type="project" value="InterPro"/>
</dbReference>
<evidence type="ECO:0000256" key="6">
    <source>
        <dbReference type="RuleBase" id="RU363137"/>
    </source>
</evidence>
<accession>A0A2S4PNJ0</accession>
<gene>
    <name evidence="9" type="ORF">EPUL_004012</name>
</gene>
<comment type="similarity">
    <text evidence="2 6">Belongs to the clathrin light chain family.</text>
</comment>